<name>A0A9P4NU00_9PEZI</name>
<evidence type="ECO:0000313" key="3">
    <source>
        <dbReference type="Proteomes" id="UP000800235"/>
    </source>
</evidence>
<keyword evidence="1" id="KW-0812">Transmembrane</keyword>
<keyword evidence="1" id="KW-1133">Transmembrane helix</keyword>
<dbReference type="AlphaFoldDB" id="A0A9P4NU00"/>
<feature type="transmembrane region" description="Helical" evidence="1">
    <location>
        <begin position="87"/>
        <end position="109"/>
    </location>
</feature>
<keyword evidence="3" id="KW-1185">Reference proteome</keyword>
<evidence type="ECO:0000313" key="2">
    <source>
        <dbReference type="EMBL" id="KAF2431582.1"/>
    </source>
</evidence>
<reference evidence="2" key="1">
    <citation type="journal article" date="2020" name="Stud. Mycol.">
        <title>101 Dothideomycetes genomes: a test case for predicting lifestyles and emergence of pathogens.</title>
        <authorList>
            <person name="Haridas S."/>
            <person name="Albert R."/>
            <person name="Binder M."/>
            <person name="Bloem J."/>
            <person name="Labutti K."/>
            <person name="Salamov A."/>
            <person name="Andreopoulos B."/>
            <person name="Baker S."/>
            <person name="Barry K."/>
            <person name="Bills G."/>
            <person name="Bluhm B."/>
            <person name="Cannon C."/>
            <person name="Castanera R."/>
            <person name="Culley D."/>
            <person name="Daum C."/>
            <person name="Ezra D."/>
            <person name="Gonzalez J."/>
            <person name="Henrissat B."/>
            <person name="Kuo A."/>
            <person name="Liang C."/>
            <person name="Lipzen A."/>
            <person name="Lutzoni F."/>
            <person name="Magnuson J."/>
            <person name="Mondo S."/>
            <person name="Nolan M."/>
            <person name="Ohm R."/>
            <person name="Pangilinan J."/>
            <person name="Park H.-J."/>
            <person name="Ramirez L."/>
            <person name="Alfaro M."/>
            <person name="Sun H."/>
            <person name="Tritt A."/>
            <person name="Yoshinaga Y."/>
            <person name="Zwiers L.-H."/>
            <person name="Turgeon B."/>
            <person name="Goodwin S."/>
            <person name="Spatafora J."/>
            <person name="Crous P."/>
            <person name="Grigoriev I."/>
        </authorList>
    </citation>
    <scope>NUCLEOTIDE SEQUENCE</scope>
    <source>
        <strain evidence="2">CBS 130266</strain>
    </source>
</reference>
<dbReference type="EMBL" id="MU007031">
    <property type="protein sequence ID" value="KAF2431582.1"/>
    <property type="molecule type" value="Genomic_DNA"/>
</dbReference>
<gene>
    <name evidence="2" type="ORF">EJ08DRAFT_181173</name>
</gene>
<organism evidence="2 3">
    <name type="scientific">Tothia fuscella</name>
    <dbReference type="NCBI Taxonomy" id="1048955"/>
    <lineage>
        <taxon>Eukaryota</taxon>
        <taxon>Fungi</taxon>
        <taxon>Dikarya</taxon>
        <taxon>Ascomycota</taxon>
        <taxon>Pezizomycotina</taxon>
        <taxon>Dothideomycetes</taxon>
        <taxon>Pleosporomycetidae</taxon>
        <taxon>Venturiales</taxon>
        <taxon>Cylindrosympodiaceae</taxon>
        <taxon>Tothia</taxon>
    </lineage>
</organism>
<proteinExistence type="predicted"/>
<comment type="caution">
    <text evidence="2">The sequence shown here is derived from an EMBL/GenBank/DDBJ whole genome shotgun (WGS) entry which is preliminary data.</text>
</comment>
<accession>A0A9P4NU00</accession>
<evidence type="ECO:0000256" key="1">
    <source>
        <dbReference type="SAM" id="Phobius"/>
    </source>
</evidence>
<feature type="transmembrane region" description="Helical" evidence="1">
    <location>
        <begin position="115"/>
        <end position="136"/>
    </location>
</feature>
<dbReference type="Proteomes" id="UP000800235">
    <property type="component" value="Unassembled WGS sequence"/>
</dbReference>
<sequence>MVFLSLFPFHYKLSMTFGRTVFTDILRAAPVKNDFACAFFAPVAFPCFSCFWYARAEPDGQYGWGQCVSKTSLMWERRKFRISKSFSLLRGILWIALFSTLPLCSFLRYWGSNHFFPRLFPFCFLQAWDFGLWIFFPSFLRIMEEASKQASKVLFC</sequence>
<protein>
    <submittedName>
        <fullName evidence="2">Uncharacterized protein</fullName>
    </submittedName>
</protein>
<keyword evidence="1" id="KW-0472">Membrane</keyword>